<dbReference type="SUPFAM" id="SSF51197">
    <property type="entry name" value="Clavaminate synthase-like"/>
    <property type="match status" value="1"/>
</dbReference>
<evidence type="ECO:0000313" key="1">
    <source>
        <dbReference type="EMBL" id="GAA4349561.1"/>
    </source>
</evidence>
<comment type="caution">
    <text evidence="1">The sequence shown here is derived from an EMBL/GenBank/DDBJ whole genome shotgun (WGS) entry which is preliminary data.</text>
</comment>
<dbReference type="EMBL" id="BAABGJ010000059">
    <property type="protein sequence ID" value="GAA4349561.1"/>
    <property type="molecule type" value="Genomic_DNA"/>
</dbReference>
<gene>
    <name evidence="1" type="ORF">GCM10023165_36450</name>
</gene>
<proteinExistence type="predicted"/>
<reference evidence="2" key="1">
    <citation type="journal article" date="2019" name="Int. J. Syst. Evol. Microbiol.">
        <title>The Global Catalogue of Microorganisms (GCM) 10K type strain sequencing project: providing services to taxonomists for standard genome sequencing and annotation.</title>
        <authorList>
            <consortium name="The Broad Institute Genomics Platform"/>
            <consortium name="The Broad Institute Genome Sequencing Center for Infectious Disease"/>
            <person name="Wu L."/>
            <person name="Ma J."/>
        </authorList>
    </citation>
    <scope>NUCLEOTIDE SEQUENCE [LARGE SCALE GENOMIC DNA]</scope>
    <source>
        <strain evidence="2">JCM 17804</strain>
    </source>
</reference>
<sequence>MEDFIVTHSLRKVRYREAFRPLSQEFHAQPGDGVYFPSTSPHMTRSDPDWTAPGDGVSISIGVTFYTSVTRKTARIHQANRLLRRCGLSPASPGESPRGDAIKASLGGMIGSARSRLIAMSATGKRFKRATAPPPGSY</sequence>
<organism evidence="1 2">
    <name type="scientific">Variovorax defluvii</name>
    <dbReference type="NCBI Taxonomy" id="913761"/>
    <lineage>
        <taxon>Bacteria</taxon>
        <taxon>Pseudomonadati</taxon>
        <taxon>Pseudomonadota</taxon>
        <taxon>Betaproteobacteria</taxon>
        <taxon>Burkholderiales</taxon>
        <taxon>Comamonadaceae</taxon>
        <taxon>Variovorax</taxon>
    </lineage>
</organism>
<accession>A0ABP8I1Y8</accession>
<name>A0ABP8I1Y8_9BURK</name>
<dbReference type="Proteomes" id="UP001500975">
    <property type="component" value="Unassembled WGS sequence"/>
</dbReference>
<keyword evidence="2" id="KW-1185">Reference proteome</keyword>
<protein>
    <submittedName>
        <fullName evidence="1">Uncharacterized protein</fullName>
    </submittedName>
</protein>
<evidence type="ECO:0000313" key="2">
    <source>
        <dbReference type="Proteomes" id="UP001500975"/>
    </source>
</evidence>
<dbReference type="RefSeq" id="WP_345539680.1">
    <property type="nucleotide sequence ID" value="NZ_BAABGJ010000059.1"/>
</dbReference>